<name>A0A835U7Y3_VANPL</name>
<evidence type="ECO:0000313" key="2">
    <source>
        <dbReference type="EMBL" id="KAG0451669.1"/>
    </source>
</evidence>
<protein>
    <submittedName>
        <fullName evidence="3">Uncharacterized protein</fullName>
    </submittedName>
</protein>
<feature type="region of interest" description="Disordered" evidence="1">
    <location>
        <begin position="45"/>
        <end position="81"/>
    </location>
</feature>
<feature type="compositionally biased region" description="Basic and acidic residues" evidence="1">
    <location>
        <begin position="50"/>
        <end position="59"/>
    </location>
</feature>
<feature type="region of interest" description="Disordered" evidence="1">
    <location>
        <begin position="1"/>
        <end position="26"/>
    </location>
</feature>
<reference evidence="4 5" key="1">
    <citation type="journal article" date="2020" name="Nat. Food">
        <title>A phased Vanilla planifolia genome enables genetic improvement of flavour and production.</title>
        <authorList>
            <person name="Hasing T."/>
            <person name="Tang H."/>
            <person name="Brym M."/>
            <person name="Khazi F."/>
            <person name="Huang T."/>
            <person name="Chambers A.H."/>
        </authorList>
    </citation>
    <scope>NUCLEOTIDE SEQUENCE [LARGE SCALE GENOMIC DNA]</scope>
    <source>
        <tissue evidence="3">Leaf</tissue>
    </source>
</reference>
<proteinExistence type="predicted"/>
<dbReference type="Proteomes" id="UP000636800">
    <property type="component" value="Unassembled WGS sequence"/>
</dbReference>
<evidence type="ECO:0000313" key="5">
    <source>
        <dbReference type="Proteomes" id="UP000639772"/>
    </source>
</evidence>
<keyword evidence="4" id="KW-1185">Reference proteome</keyword>
<evidence type="ECO:0000256" key="1">
    <source>
        <dbReference type="SAM" id="MobiDB-lite"/>
    </source>
</evidence>
<feature type="compositionally biased region" description="Acidic residues" evidence="1">
    <location>
        <begin position="72"/>
        <end position="81"/>
    </location>
</feature>
<sequence>MLGHPGGTPGPFSPPDNRRRPENEAMQISCCGRTHRGFAGDVVAADEYGEGDKREDGKGGDGGGWRGWQVGEEGDEGSGDI</sequence>
<dbReference type="EMBL" id="JADCNL010000048">
    <property type="protein sequence ID" value="KAG0451669.1"/>
    <property type="molecule type" value="Genomic_DNA"/>
</dbReference>
<dbReference type="Proteomes" id="UP000639772">
    <property type="component" value="Unassembled WGS sequence"/>
</dbReference>
<comment type="caution">
    <text evidence="3">The sequence shown here is derived from an EMBL/GenBank/DDBJ whole genome shotgun (WGS) entry which is preliminary data.</text>
</comment>
<gene>
    <name evidence="3" type="ORF">HPP92_026021</name>
    <name evidence="2" type="ORF">HPP92_026298</name>
</gene>
<dbReference type="AlphaFoldDB" id="A0A835U7Y3"/>
<organism evidence="3 5">
    <name type="scientific">Vanilla planifolia</name>
    <name type="common">Vanilla</name>
    <dbReference type="NCBI Taxonomy" id="51239"/>
    <lineage>
        <taxon>Eukaryota</taxon>
        <taxon>Viridiplantae</taxon>
        <taxon>Streptophyta</taxon>
        <taxon>Embryophyta</taxon>
        <taxon>Tracheophyta</taxon>
        <taxon>Spermatophyta</taxon>
        <taxon>Magnoliopsida</taxon>
        <taxon>Liliopsida</taxon>
        <taxon>Asparagales</taxon>
        <taxon>Orchidaceae</taxon>
        <taxon>Vanilloideae</taxon>
        <taxon>Vanilleae</taxon>
        <taxon>Vanilla</taxon>
    </lineage>
</organism>
<evidence type="ECO:0000313" key="4">
    <source>
        <dbReference type="Proteomes" id="UP000636800"/>
    </source>
</evidence>
<evidence type="ECO:0000313" key="3">
    <source>
        <dbReference type="EMBL" id="KAG0451763.1"/>
    </source>
</evidence>
<dbReference type="EMBL" id="JADCNM010000048">
    <property type="protein sequence ID" value="KAG0451763.1"/>
    <property type="molecule type" value="Genomic_DNA"/>
</dbReference>
<accession>A0A835U7Y3</accession>